<evidence type="ECO:0000256" key="1">
    <source>
        <dbReference type="SAM" id="Coils"/>
    </source>
</evidence>
<reference evidence="3" key="1">
    <citation type="submission" date="2020-07" db="EMBL/GenBank/DDBJ databases">
        <title>Multicomponent nature underlies the extraordinary mechanical properties of spider dragline silk.</title>
        <authorList>
            <person name="Kono N."/>
            <person name="Nakamura H."/>
            <person name="Mori M."/>
            <person name="Yoshida Y."/>
            <person name="Ohtoshi R."/>
            <person name="Malay A.D."/>
            <person name="Moran D.A.P."/>
            <person name="Tomita M."/>
            <person name="Numata K."/>
            <person name="Arakawa K."/>
        </authorList>
    </citation>
    <scope>NUCLEOTIDE SEQUENCE</scope>
</reference>
<feature type="region of interest" description="Disordered" evidence="2">
    <location>
        <begin position="138"/>
        <end position="192"/>
    </location>
</feature>
<evidence type="ECO:0000313" key="4">
    <source>
        <dbReference type="Proteomes" id="UP000887116"/>
    </source>
</evidence>
<evidence type="ECO:0000256" key="2">
    <source>
        <dbReference type="SAM" id="MobiDB-lite"/>
    </source>
</evidence>
<keyword evidence="4" id="KW-1185">Reference proteome</keyword>
<name>A0A8X6LE53_TRICU</name>
<dbReference type="AlphaFoldDB" id="A0A8X6LE53"/>
<organism evidence="3 4">
    <name type="scientific">Trichonephila clavata</name>
    <name type="common">Joro spider</name>
    <name type="synonym">Nephila clavata</name>
    <dbReference type="NCBI Taxonomy" id="2740835"/>
    <lineage>
        <taxon>Eukaryota</taxon>
        <taxon>Metazoa</taxon>
        <taxon>Ecdysozoa</taxon>
        <taxon>Arthropoda</taxon>
        <taxon>Chelicerata</taxon>
        <taxon>Arachnida</taxon>
        <taxon>Araneae</taxon>
        <taxon>Araneomorphae</taxon>
        <taxon>Entelegynae</taxon>
        <taxon>Araneoidea</taxon>
        <taxon>Nephilidae</taxon>
        <taxon>Trichonephila</taxon>
    </lineage>
</organism>
<feature type="compositionally biased region" description="Basic and acidic residues" evidence="2">
    <location>
        <begin position="139"/>
        <end position="155"/>
    </location>
</feature>
<evidence type="ECO:0008006" key="5">
    <source>
        <dbReference type="Google" id="ProtNLM"/>
    </source>
</evidence>
<comment type="caution">
    <text evidence="3">The sequence shown here is derived from an EMBL/GenBank/DDBJ whole genome shotgun (WGS) entry which is preliminary data.</text>
</comment>
<dbReference type="PANTHER" id="PTHR45786">
    <property type="entry name" value="DNA BINDING PROTEIN-LIKE"/>
    <property type="match status" value="1"/>
</dbReference>
<proteinExistence type="predicted"/>
<sequence>MPKRKSNLSKNTRKAKTQRLQRKNESQKDRESRHTNCRLGISMSRSNESSSERNERLQLDRTRHSSLRSQESLESREKRLQIDRIQHTVSRSLQSRDSREQRLEDDRIRHAFSRTIESEGSREQRLEYDRIRHAFSRSLESDDSREQRLEDDRIRHAVSRSQEPDDSREQRLESDRHYRQKQREFESQEQHDIRVTEQCDRYHESQGQRIERLAHLRESVSAIRQSETNFDRKRRLITARQTTSALRDIEREENRRQRLNNDHIRRTNRRNIAWREKFNSGFNYDTQINYSAASEIGPMNVCCNYCKALRWKDESKGMCCSSGKVCLDSIQQPPEPLKSLLCGEHDQSQHFLNNIRRYNSAFQMTSFGAKEVHEGNYMPTFKIQGQLYHLIGSLLPVDNARESFLQIYFISDYVLQRDARLQCFPNLNPMLVESLQSMLIEINSYIRDFKTALQYFPPNSNENDYKIVINADRRPSAEHRGRHNEPTTNEVSVLLASQPSPVNCLF</sequence>
<dbReference type="EMBL" id="BMAO01036017">
    <property type="protein sequence ID" value="GFR07511.1"/>
    <property type="molecule type" value="Genomic_DNA"/>
</dbReference>
<dbReference type="PANTHER" id="PTHR45786:SF74">
    <property type="entry name" value="ATP-DEPENDENT DNA HELICASE"/>
    <property type="match status" value="1"/>
</dbReference>
<feature type="compositionally biased region" description="Basic and acidic residues" evidence="2">
    <location>
        <begin position="162"/>
        <end position="192"/>
    </location>
</feature>
<dbReference type="Proteomes" id="UP000887116">
    <property type="component" value="Unassembled WGS sequence"/>
</dbReference>
<feature type="region of interest" description="Disordered" evidence="2">
    <location>
        <begin position="1"/>
        <end position="79"/>
    </location>
</feature>
<protein>
    <recommendedName>
        <fullName evidence="5">Helitron helicase-like domain-containing protein</fullName>
    </recommendedName>
</protein>
<accession>A0A8X6LE53</accession>
<gene>
    <name evidence="3" type="primary">B5V51_7166</name>
    <name evidence="3" type="ORF">TNCT_684601</name>
</gene>
<feature type="compositionally biased region" description="Basic and acidic residues" evidence="2">
    <location>
        <begin position="50"/>
        <end position="63"/>
    </location>
</feature>
<feature type="compositionally biased region" description="Basic residues" evidence="2">
    <location>
        <begin position="1"/>
        <end position="21"/>
    </location>
</feature>
<evidence type="ECO:0000313" key="3">
    <source>
        <dbReference type="EMBL" id="GFR07511.1"/>
    </source>
</evidence>
<feature type="coiled-coil region" evidence="1">
    <location>
        <begin position="242"/>
        <end position="269"/>
    </location>
</feature>
<feature type="compositionally biased region" description="Basic and acidic residues" evidence="2">
    <location>
        <begin position="22"/>
        <end position="34"/>
    </location>
</feature>
<dbReference type="OrthoDB" id="8040188at2759"/>
<keyword evidence="1" id="KW-0175">Coiled coil</keyword>